<evidence type="ECO:0000313" key="3">
    <source>
        <dbReference type="Proteomes" id="UP001187343"/>
    </source>
</evidence>
<evidence type="ECO:0000256" key="1">
    <source>
        <dbReference type="SAM" id="MobiDB-lite"/>
    </source>
</evidence>
<reference evidence="2" key="1">
    <citation type="submission" date="2023-08" db="EMBL/GenBank/DDBJ databases">
        <title>Chromosome-level Genome Assembly of mud carp (Cirrhinus molitorella).</title>
        <authorList>
            <person name="Liu H."/>
        </authorList>
    </citation>
    <scope>NUCLEOTIDE SEQUENCE</scope>
    <source>
        <strain evidence="2">Prfri</strain>
        <tissue evidence="2">Muscle</tissue>
    </source>
</reference>
<protein>
    <submittedName>
        <fullName evidence="2">Uncharacterized protein</fullName>
    </submittedName>
</protein>
<accession>A0AA88NUU9</accession>
<dbReference type="EMBL" id="JAUYZG010000025">
    <property type="protein sequence ID" value="KAK2867467.1"/>
    <property type="molecule type" value="Genomic_DNA"/>
</dbReference>
<evidence type="ECO:0000313" key="2">
    <source>
        <dbReference type="EMBL" id="KAK2867467.1"/>
    </source>
</evidence>
<sequence length="136" mass="14763">MSAVRASVSQRRLWTASGCECGRALPSSFRQEEVSRCIFAASEATLQCAAGFGMVFTVHGQLPPSESAPVDRVQTHKPPLQPTTPRSDPNLIGRECRHRDNSCLQDEEATFGVPASLPACNWRIPKSLMASAPHTD</sequence>
<proteinExistence type="predicted"/>
<name>A0AA88NUU9_9TELE</name>
<dbReference type="AlphaFoldDB" id="A0AA88NUU9"/>
<organism evidence="2 3">
    <name type="scientific">Cirrhinus molitorella</name>
    <name type="common">mud carp</name>
    <dbReference type="NCBI Taxonomy" id="172907"/>
    <lineage>
        <taxon>Eukaryota</taxon>
        <taxon>Metazoa</taxon>
        <taxon>Chordata</taxon>
        <taxon>Craniata</taxon>
        <taxon>Vertebrata</taxon>
        <taxon>Euteleostomi</taxon>
        <taxon>Actinopterygii</taxon>
        <taxon>Neopterygii</taxon>
        <taxon>Teleostei</taxon>
        <taxon>Ostariophysi</taxon>
        <taxon>Cypriniformes</taxon>
        <taxon>Cyprinidae</taxon>
        <taxon>Labeoninae</taxon>
        <taxon>Labeonini</taxon>
        <taxon>Cirrhinus</taxon>
    </lineage>
</organism>
<comment type="caution">
    <text evidence="2">The sequence shown here is derived from an EMBL/GenBank/DDBJ whole genome shotgun (WGS) entry which is preliminary data.</text>
</comment>
<keyword evidence="3" id="KW-1185">Reference proteome</keyword>
<dbReference type="Proteomes" id="UP001187343">
    <property type="component" value="Unassembled WGS sequence"/>
</dbReference>
<feature type="region of interest" description="Disordered" evidence="1">
    <location>
        <begin position="63"/>
        <end position="93"/>
    </location>
</feature>
<gene>
    <name evidence="2" type="ORF">Q8A67_025584</name>
</gene>